<organism evidence="1 2">
    <name type="scientific">Deinococcus humi</name>
    <dbReference type="NCBI Taxonomy" id="662880"/>
    <lineage>
        <taxon>Bacteria</taxon>
        <taxon>Thermotogati</taxon>
        <taxon>Deinococcota</taxon>
        <taxon>Deinococci</taxon>
        <taxon>Deinococcales</taxon>
        <taxon>Deinococcaceae</taxon>
        <taxon>Deinococcus</taxon>
    </lineage>
</organism>
<dbReference type="Proteomes" id="UP000552709">
    <property type="component" value="Unassembled WGS sequence"/>
</dbReference>
<keyword evidence="2" id="KW-1185">Reference proteome</keyword>
<gene>
    <name evidence="1" type="ORF">HNQ08_005505</name>
</gene>
<dbReference type="RefSeq" id="WP_184138353.1">
    <property type="nucleotide sequence ID" value="NZ_JACHFL010000039.1"/>
</dbReference>
<comment type="caution">
    <text evidence="1">The sequence shown here is derived from an EMBL/GenBank/DDBJ whole genome shotgun (WGS) entry which is preliminary data.</text>
</comment>
<accession>A0A7W8NHB4</accession>
<protein>
    <submittedName>
        <fullName evidence="1">Uncharacterized protein</fullName>
    </submittedName>
</protein>
<name>A0A7W8NHB4_9DEIO</name>
<dbReference type="EMBL" id="JACHFL010000039">
    <property type="protein sequence ID" value="MBB5366376.1"/>
    <property type="molecule type" value="Genomic_DNA"/>
</dbReference>
<evidence type="ECO:0000313" key="1">
    <source>
        <dbReference type="EMBL" id="MBB5366376.1"/>
    </source>
</evidence>
<reference evidence="1 2" key="1">
    <citation type="submission" date="2020-08" db="EMBL/GenBank/DDBJ databases">
        <title>Genomic Encyclopedia of Type Strains, Phase IV (KMG-IV): sequencing the most valuable type-strain genomes for metagenomic binning, comparative biology and taxonomic classification.</title>
        <authorList>
            <person name="Goeker M."/>
        </authorList>
    </citation>
    <scope>NUCLEOTIDE SEQUENCE [LARGE SCALE GENOMIC DNA]</scope>
    <source>
        <strain evidence="1 2">DSM 27939</strain>
    </source>
</reference>
<evidence type="ECO:0000313" key="2">
    <source>
        <dbReference type="Proteomes" id="UP000552709"/>
    </source>
</evidence>
<proteinExistence type="predicted"/>
<dbReference type="AlphaFoldDB" id="A0A7W8NHB4"/>
<sequence length="210" mass="22501">MAKLVFTPRQAAAELGVSGAALRRAAAGYEVVFGMLERDARGGRLFTGEALDRLRLALKAVHAGQVASVETALTLIRDDSTLPQIQPLTRSGGERTDLEAVTAELLAALHLAQAHNAELHLEVKTLREHLGSLIAAMQGMTADQHEMKRQLEALASHAAASHGTIHGLPGVVRDAVNETLSADRLRVALHSAQAEPRRSWLARLLRRSGA</sequence>